<dbReference type="Pfam" id="PF24254">
    <property type="entry name" value="DUF7455"/>
    <property type="match status" value="1"/>
</dbReference>
<dbReference type="RefSeq" id="WP_013675126.1">
    <property type="nucleotide sequence ID" value="NZ_BAABKS010000016.1"/>
</dbReference>
<protein>
    <recommendedName>
        <fullName evidence="1">DUF7455 domain-containing protein</fullName>
    </recommendedName>
</protein>
<organism evidence="2 3">
    <name type="scientific">Pseudonocardia benzenivorans</name>
    <dbReference type="NCBI Taxonomy" id="228005"/>
    <lineage>
        <taxon>Bacteria</taxon>
        <taxon>Bacillati</taxon>
        <taxon>Actinomycetota</taxon>
        <taxon>Actinomycetes</taxon>
        <taxon>Pseudonocardiales</taxon>
        <taxon>Pseudonocardiaceae</taxon>
        <taxon>Pseudonocardia</taxon>
    </lineage>
</organism>
<evidence type="ECO:0000313" key="2">
    <source>
        <dbReference type="EMBL" id="MFD1231854.1"/>
    </source>
</evidence>
<comment type="caution">
    <text evidence="2">The sequence shown here is derived from an EMBL/GenBank/DDBJ whole genome shotgun (WGS) entry which is preliminary data.</text>
</comment>
<feature type="domain" description="DUF7455" evidence="1">
    <location>
        <begin position="22"/>
        <end position="69"/>
    </location>
</feature>
<keyword evidence="3" id="KW-1185">Reference proteome</keyword>
<gene>
    <name evidence="2" type="ORF">ACFQ34_01015</name>
</gene>
<reference evidence="3" key="1">
    <citation type="journal article" date="2019" name="Int. J. Syst. Evol. Microbiol.">
        <title>The Global Catalogue of Microorganisms (GCM) 10K type strain sequencing project: providing services to taxonomists for standard genome sequencing and annotation.</title>
        <authorList>
            <consortium name="The Broad Institute Genomics Platform"/>
            <consortium name="The Broad Institute Genome Sequencing Center for Infectious Disease"/>
            <person name="Wu L."/>
            <person name="Ma J."/>
        </authorList>
    </citation>
    <scope>NUCLEOTIDE SEQUENCE [LARGE SCALE GENOMIC DNA]</scope>
    <source>
        <strain evidence="3">CCUG 49018</strain>
    </source>
</reference>
<dbReference type="Proteomes" id="UP001597182">
    <property type="component" value="Unassembled WGS sequence"/>
</dbReference>
<evidence type="ECO:0000313" key="3">
    <source>
        <dbReference type="Proteomes" id="UP001597182"/>
    </source>
</evidence>
<sequence length="72" mass="7496">MTAFAAATATTAAVASAIARPLTRADRCDACGAAARVRVVLPTTGELLFCGHHARRHAPRLREIGAELVTDP</sequence>
<accession>A0ABW3VC51</accession>
<proteinExistence type="predicted"/>
<dbReference type="EMBL" id="JBHTMB010000007">
    <property type="protein sequence ID" value="MFD1231854.1"/>
    <property type="molecule type" value="Genomic_DNA"/>
</dbReference>
<evidence type="ECO:0000259" key="1">
    <source>
        <dbReference type="Pfam" id="PF24254"/>
    </source>
</evidence>
<dbReference type="InterPro" id="IPR055878">
    <property type="entry name" value="DUF7455"/>
</dbReference>
<name>A0ABW3VC51_9PSEU</name>